<feature type="region of interest" description="Disordered" evidence="1">
    <location>
        <begin position="1074"/>
        <end position="1093"/>
    </location>
</feature>
<feature type="compositionally biased region" description="Basic and acidic residues" evidence="1">
    <location>
        <begin position="358"/>
        <end position="381"/>
    </location>
</feature>
<feature type="compositionally biased region" description="Low complexity" evidence="1">
    <location>
        <begin position="108"/>
        <end position="125"/>
    </location>
</feature>
<dbReference type="OrthoDB" id="10688606at2759"/>
<evidence type="ECO:0000256" key="1">
    <source>
        <dbReference type="SAM" id="MobiDB-lite"/>
    </source>
</evidence>
<feature type="compositionally biased region" description="Basic and acidic residues" evidence="1">
    <location>
        <begin position="751"/>
        <end position="772"/>
    </location>
</feature>
<feature type="compositionally biased region" description="Low complexity" evidence="1">
    <location>
        <begin position="165"/>
        <end position="181"/>
    </location>
</feature>
<feature type="compositionally biased region" description="Basic and acidic residues" evidence="1">
    <location>
        <begin position="315"/>
        <end position="324"/>
    </location>
</feature>
<feature type="region of interest" description="Disordered" evidence="1">
    <location>
        <begin position="594"/>
        <end position="619"/>
    </location>
</feature>
<feature type="compositionally biased region" description="Polar residues" evidence="1">
    <location>
        <begin position="142"/>
        <end position="158"/>
    </location>
</feature>
<organism evidence="2 3">
    <name type="scientific">Gonapodya prolifera (strain JEL478)</name>
    <name type="common">Monoblepharis prolifera</name>
    <dbReference type="NCBI Taxonomy" id="1344416"/>
    <lineage>
        <taxon>Eukaryota</taxon>
        <taxon>Fungi</taxon>
        <taxon>Fungi incertae sedis</taxon>
        <taxon>Chytridiomycota</taxon>
        <taxon>Chytridiomycota incertae sedis</taxon>
        <taxon>Monoblepharidomycetes</taxon>
        <taxon>Monoblepharidales</taxon>
        <taxon>Gonapodyaceae</taxon>
        <taxon>Gonapodya</taxon>
    </lineage>
</organism>
<keyword evidence="3" id="KW-1185">Reference proteome</keyword>
<accession>A0A139A9L4</accession>
<reference evidence="2 3" key="1">
    <citation type="journal article" date="2015" name="Genome Biol. Evol.">
        <title>Phylogenomic analyses indicate that early fungi evolved digesting cell walls of algal ancestors of land plants.</title>
        <authorList>
            <person name="Chang Y."/>
            <person name="Wang S."/>
            <person name="Sekimoto S."/>
            <person name="Aerts A.L."/>
            <person name="Choi C."/>
            <person name="Clum A."/>
            <person name="LaButti K.M."/>
            <person name="Lindquist E.A."/>
            <person name="Yee Ngan C."/>
            <person name="Ohm R.A."/>
            <person name="Salamov A.A."/>
            <person name="Grigoriev I.V."/>
            <person name="Spatafora J.W."/>
            <person name="Berbee M.L."/>
        </authorList>
    </citation>
    <scope>NUCLEOTIDE SEQUENCE [LARGE SCALE GENOMIC DNA]</scope>
    <source>
        <strain evidence="2 3">JEL478</strain>
    </source>
</reference>
<proteinExistence type="predicted"/>
<feature type="compositionally biased region" description="Polar residues" evidence="1">
    <location>
        <begin position="939"/>
        <end position="951"/>
    </location>
</feature>
<feature type="compositionally biased region" description="Basic and acidic residues" evidence="1">
    <location>
        <begin position="282"/>
        <end position="291"/>
    </location>
</feature>
<feature type="compositionally biased region" description="Polar residues" evidence="1">
    <location>
        <begin position="182"/>
        <end position="202"/>
    </location>
</feature>
<feature type="region of interest" description="Disordered" evidence="1">
    <location>
        <begin position="921"/>
        <end position="997"/>
    </location>
</feature>
<feature type="compositionally biased region" description="Basic and acidic residues" evidence="1">
    <location>
        <begin position="801"/>
        <end position="816"/>
    </location>
</feature>
<gene>
    <name evidence="2" type="ORF">M427DRAFT_45651</name>
</gene>
<feature type="compositionally biased region" description="Polar residues" evidence="1">
    <location>
        <begin position="217"/>
        <end position="239"/>
    </location>
</feature>
<feature type="compositionally biased region" description="Basic and acidic residues" evidence="1">
    <location>
        <begin position="959"/>
        <end position="973"/>
    </location>
</feature>
<feature type="compositionally biased region" description="Basic and acidic residues" evidence="1">
    <location>
        <begin position="445"/>
        <end position="454"/>
    </location>
</feature>
<feature type="compositionally biased region" description="Polar residues" evidence="1">
    <location>
        <begin position="30"/>
        <end position="43"/>
    </location>
</feature>
<feature type="compositionally biased region" description="Polar residues" evidence="1">
    <location>
        <begin position="263"/>
        <end position="273"/>
    </location>
</feature>
<feature type="compositionally biased region" description="Polar residues" evidence="1">
    <location>
        <begin position="738"/>
        <end position="748"/>
    </location>
</feature>
<feature type="compositionally biased region" description="Polar residues" evidence="1">
    <location>
        <begin position="393"/>
        <end position="402"/>
    </location>
</feature>
<evidence type="ECO:0000313" key="3">
    <source>
        <dbReference type="Proteomes" id="UP000070544"/>
    </source>
</evidence>
<feature type="compositionally biased region" description="Basic and acidic residues" evidence="1">
    <location>
        <begin position="717"/>
        <end position="729"/>
    </location>
</feature>
<dbReference type="EMBL" id="KQ965777">
    <property type="protein sequence ID" value="KXS13521.1"/>
    <property type="molecule type" value="Genomic_DNA"/>
</dbReference>
<dbReference type="Proteomes" id="UP000070544">
    <property type="component" value="Unassembled WGS sequence"/>
</dbReference>
<feature type="compositionally biased region" description="Polar residues" evidence="1">
    <location>
        <begin position="776"/>
        <end position="785"/>
    </location>
</feature>
<feature type="region of interest" description="Disordered" evidence="1">
    <location>
        <begin position="701"/>
        <end position="904"/>
    </location>
</feature>
<sequence>MKRRRGSNEDFEEQRPRHTGDSFDARSGGRNWTTSEHTSTNVISHHGAEMPSPQSSPPSPYWKLPRRNVEDPPASMESPPNDPGRLDPAAILRQRKKARLERARAQRESSASAGERGPRSSESGSDVNRTAFQDTEDFSTAKRISNGTSDSRQYTSSGPGARPESPSQSSSSRVGHHTSASTDFPSNQMNASNHLMESTRSASVVPLHSPSDPPLRTSGNPHFTPNQNASEPIASATSRSSHHLADMKSASRPPWPPDRRKQSVTGSDSTPSQRRVWPHEWNSQRERRQDVDPSQSSRYRERGGNSFSQQNGSYMDHKTVRRDSAGSNPDLSASHKAPRSMSRDSQPPSQRSDGSMRALDRSSDRQDTRRDSSNNRRETHARSKSRTPPPERQNVTSPQNDVWSPDDQRHQPPRYRQNSSPERLARDGRRSKSIVIVERGGARFKPPDPADRRPPSPARRRSRSRSRSRDFRPYERLQPARSRPFIDRNRDSGFRRPPFSSRGRGGQRWNGAGEIGAEANEVKAGVGVDMEAGAEAEVEAGAGAGLEVEAGVLAEDETRSEVGAEAVGVGAEAGVEVGVEAGVGVGVEADTGAGAEAKAGRGTEVGPEAGPEAGPGVGRGVGRGVGPGVQEVEGAGVGVGVEAQDHHAAIKALVHVHRPDQDPDRGIPGVARGLQEVLGGREEPDTVEGILPMPLSKVANGSVSSERLTEGEGLLEGNRKRSIDDRDRQGSGIRVTSKGESNAHQTTIVEELSKAGEVHKLPTESRHVEEPRVPTQKVNDVSSPRINGRDPRRRGQVPIVAERKIPLEDISPDRDSGNTAKAGPSSSGLPRFLTRKESHPVAVEQPRLSEHSALSRVDQNMPAGPKEPLKSPLSIVEASPVESSHEIPGMSPADLDGQLSPMDQALPSSVVGKAYKIGTLKKRSIPLSRSEELDVADTESGNGNIPSSSLVQVPGVRLTPEETARPVMEKERAWVQTSPLGSGPDKEVPGEQSASFERGADTSLDANEEHVQSKEQPHSHPLFPADTLDPSPSPQFPMATFNAGAVIFRDGTATNRELKETHLVDITFHGAKTSPSELPSLSFTPSEPPSPRLVQEREESNVARVSPSMEHIPVPQIQDRGDHSTRAQVPHSVEPKKLHELPLDLRRTVFILYRAMVGSLRLRIRVLGRGDPRWLEGFVKTFDSIGNLLLVDAIEHTERRFRRRVDTTPKPPSAWPCDSLAKNLYDPKSMTRDELLHDTAYHEDDEWDAMELLDVFFDSSVEAMKGNVVSKETHAPDQKRYGGESTSKGGVLNLVAGVPGLQFGSYGLSTSRSSQMIEHDGTHQWEVIVRAISKRVGNVFIPANCFDGWKAFTLRREYL</sequence>
<feature type="region of interest" description="Disordered" evidence="1">
    <location>
        <begin position="1"/>
        <end position="512"/>
    </location>
</feature>
<name>A0A139A9L4_GONPJ</name>
<feature type="compositionally biased region" description="Polar residues" evidence="1">
    <location>
        <begin position="343"/>
        <end position="353"/>
    </location>
</feature>
<evidence type="ECO:0000313" key="2">
    <source>
        <dbReference type="EMBL" id="KXS13521.1"/>
    </source>
</evidence>
<protein>
    <submittedName>
        <fullName evidence="2">Uncharacterized protein</fullName>
    </submittedName>
</protein>
<feature type="compositionally biased region" description="Polar residues" evidence="1">
    <location>
        <begin position="1074"/>
        <end position="1085"/>
    </location>
</feature>
<feature type="compositionally biased region" description="Basic and acidic residues" evidence="1">
    <location>
        <begin position="484"/>
        <end position="494"/>
    </location>
</feature>
<feature type="compositionally biased region" description="Basic and acidic residues" evidence="1">
    <location>
        <begin position="13"/>
        <end position="24"/>
    </location>
</feature>